<dbReference type="Gene3D" id="3.90.550.10">
    <property type="entry name" value="Spore Coat Polysaccharide Biosynthesis Protein SpsA, Chain A"/>
    <property type="match status" value="1"/>
</dbReference>
<name>A0A2W2AW46_9ACTN</name>
<reference evidence="2 3" key="1">
    <citation type="submission" date="2018-01" db="EMBL/GenBank/DDBJ databases">
        <title>Draft genome sequence of Jiangella sp. GTF31.</title>
        <authorList>
            <person name="Sahin N."/>
            <person name="Ay H."/>
            <person name="Saygin H."/>
        </authorList>
    </citation>
    <scope>NUCLEOTIDE SEQUENCE [LARGE SCALE GENOMIC DNA]</scope>
    <source>
        <strain evidence="2 3">GTF31</strain>
    </source>
</reference>
<dbReference type="PANTHER" id="PTHR43685">
    <property type="entry name" value="GLYCOSYLTRANSFERASE"/>
    <property type="match status" value="1"/>
</dbReference>
<dbReference type="EMBL" id="POTW01000141">
    <property type="protein sequence ID" value="PZF79411.1"/>
    <property type="molecule type" value="Genomic_DNA"/>
</dbReference>
<proteinExistence type="predicted"/>
<keyword evidence="3" id="KW-1185">Reference proteome</keyword>
<protein>
    <recommendedName>
        <fullName evidence="1">Glycosyltransferase 2-like domain-containing protein</fullName>
    </recommendedName>
</protein>
<evidence type="ECO:0000313" key="2">
    <source>
        <dbReference type="EMBL" id="PZF79411.1"/>
    </source>
</evidence>
<dbReference type="Proteomes" id="UP000248764">
    <property type="component" value="Unassembled WGS sequence"/>
</dbReference>
<evidence type="ECO:0000313" key="3">
    <source>
        <dbReference type="Proteomes" id="UP000248764"/>
    </source>
</evidence>
<dbReference type="Pfam" id="PF00535">
    <property type="entry name" value="Glycos_transf_2"/>
    <property type="match status" value="1"/>
</dbReference>
<dbReference type="AlphaFoldDB" id="A0A2W2AW46"/>
<dbReference type="InterPro" id="IPR050834">
    <property type="entry name" value="Glycosyltransf_2"/>
</dbReference>
<feature type="domain" description="Glycosyltransferase 2-like" evidence="1">
    <location>
        <begin position="108"/>
        <end position="221"/>
    </location>
</feature>
<dbReference type="InterPro" id="IPR001173">
    <property type="entry name" value="Glyco_trans_2-like"/>
</dbReference>
<dbReference type="SUPFAM" id="SSF53448">
    <property type="entry name" value="Nucleotide-diphospho-sugar transferases"/>
    <property type="match status" value="1"/>
</dbReference>
<sequence length="548" mass="58628">MFTTGSGVARMALVAVRSSDGVRAARRPQSRTYPDGVGAGWRSVLVGITRPGRFSVWRRPVSGALTLPGSSGGMMSPTVRTPVAVPRQEWTTVEAPELGAWTPALTVTVVLPAKDCQDELDLTLAALAAQTYPAELLDVIVVDDASAEPLRLPAVHPERARVLRLPPGDGHGSGRARHAGAEAATGDVVLFLDADIVATRTHVEAHARWHHTVADAVVLGHKMFVDFDDITAADVLQATRDDTFDRLLAGRKQQRHGWQEDFIKSADRLTRPVDDAFLAVVGASVSAPRALYAESGGFSTFGLRGIVDTEFGYRAYTAGAVLIPEPAARSYHQGARNFAIRGDEIKRERSGLAANYLPIPLFRPSDVGRMWQVPVVHAVVDATSGTPEEVQVTVDSVLAAEYTDLVVTVSPSKALPRWVEDYFAADARVRFAPEPVRTGFPAPFSLIVPAGVAIGRSAVGTMLALTASEQVGLVRATVSDEPGPPVELWATRALHRARRHAGSDGLDETARRLFGVHWLSGAEIGVRPAVVGVTRQGMLFDESAAAAR</sequence>
<evidence type="ECO:0000259" key="1">
    <source>
        <dbReference type="Pfam" id="PF00535"/>
    </source>
</evidence>
<accession>A0A2W2AW46</accession>
<dbReference type="CDD" id="cd00761">
    <property type="entry name" value="Glyco_tranf_GTA_type"/>
    <property type="match status" value="1"/>
</dbReference>
<dbReference type="InterPro" id="IPR029044">
    <property type="entry name" value="Nucleotide-diphossugar_trans"/>
</dbReference>
<dbReference type="PANTHER" id="PTHR43685:SF3">
    <property type="entry name" value="SLR2126 PROTEIN"/>
    <property type="match status" value="1"/>
</dbReference>
<gene>
    <name evidence="2" type="ORF">C1I92_31265</name>
</gene>
<comment type="caution">
    <text evidence="2">The sequence shown here is derived from an EMBL/GenBank/DDBJ whole genome shotgun (WGS) entry which is preliminary data.</text>
</comment>
<organism evidence="2 3">
    <name type="scientific">Jiangella anatolica</name>
    <dbReference type="NCBI Taxonomy" id="2670374"/>
    <lineage>
        <taxon>Bacteria</taxon>
        <taxon>Bacillati</taxon>
        <taxon>Actinomycetota</taxon>
        <taxon>Actinomycetes</taxon>
        <taxon>Jiangellales</taxon>
        <taxon>Jiangellaceae</taxon>
        <taxon>Jiangella</taxon>
    </lineage>
</organism>